<dbReference type="EMBL" id="CP104003">
    <property type="protein sequence ID" value="UWM56519.1"/>
    <property type="molecule type" value="Genomic_DNA"/>
</dbReference>
<sequence>MSSSPPLSEYGSSTGVNALVGGLASIVLAFLPFSTVLGGALAGYLEGPDTDAGLKVGLYAGLVAIVPLALVGFLFGGFFLAFVPMMGPRGGAVGALGFVAFLFVGLLGLLYTVGLSAVGGVLGAYLHREL</sequence>
<gene>
    <name evidence="2" type="ORF">N0B31_09545</name>
</gene>
<dbReference type="Pfam" id="PF17647">
    <property type="entry name" value="DUF5518"/>
    <property type="match status" value="1"/>
</dbReference>
<feature type="transmembrane region" description="Helical" evidence="1">
    <location>
        <begin position="56"/>
        <end position="83"/>
    </location>
</feature>
<evidence type="ECO:0000313" key="3">
    <source>
        <dbReference type="Proteomes" id="UP001057580"/>
    </source>
</evidence>
<accession>A0A9E7R641</accession>
<evidence type="ECO:0000256" key="1">
    <source>
        <dbReference type="SAM" id="Phobius"/>
    </source>
</evidence>
<dbReference type="AlphaFoldDB" id="A0A9E7R641"/>
<feature type="transmembrane region" description="Helical" evidence="1">
    <location>
        <begin position="20"/>
        <end position="44"/>
    </location>
</feature>
<evidence type="ECO:0000313" key="2">
    <source>
        <dbReference type="EMBL" id="UWM56519.1"/>
    </source>
</evidence>
<keyword evidence="1" id="KW-0472">Membrane</keyword>
<reference evidence="2" key="1">
    <citation type="submission" date="2022-09" db="EMBL/GenBank/DDBJ databases">
        <title>Diverse halophilic archaea isolated from saline environments.</title>
        <authorList>
            <person name="Cui H.-L."/>
        </authorList>
    </citation>
    <scope>NUCLEOTIDE SEQUENCE</scope>
    <source>
        <strain evidence="2">ZS-35-S2</strain>
    </source>
</reference>
<feature type="transmembrane region" description="Helical" evidence="1">
    <location>
        <begin position="95"/>
        <end position="126"/>
    </location>
</feature>
<dbReference type="RefSeq" id="WP_260643633.1">
    <property type="nucleotide sequence ID" value="NZ_CP104003.1"/>
</dbReference>
<dbReference type="GeneID" id="74942665"/>
<keyword evidence="3" id="KW-1185">Reference proteome</keyword>
<keyword evidence="1" id="KW-0812">Transmembrane</keyword>
<keyword evidence="1" id="KW-1133">Transmembrane helix</keyword>
<dbReference type="KEGG" id="ssai:N0B31_09545"/>
<dbReference type="Proteomes" id="UP001057580">
    <property type="component" value="Chromosome"/>
</dbReference>
<proteinExistence type="predicted"/>
<protein>
    <submittedName>
        <fullName evidence="2">DUF5518 domain-containing protein</fullName>
    </submittedName>
</protein>
<organism evidence="2 3">
    <name type="scientific">Salinirubellus salinus</name>
    <dbReference type="NCBI Taxonomy" id="1364945"/>
    <lineage>
        <taxon>Archaea</taxon>
        <taxon>Methanobacteriati</taxon>
        <taxon>Methanobacteriota</taxon>
        <taxon>Stenosarchaea group</taxon>
        <taxon>Halobacteria</taxon>
        <taxon>Halobacteriales</taxon>
        <taxon>Natronomonadaceae</taxon>
        <taxon>Salinirubellus</taxon>
    </lineage>
</organism>
<name>A0A9E7R641_9EURY</name>
<dbReference type="InterPro" id="IPR040493">
    <property type="entry name" value="DUF5518"/>
</dbReference>